<evidence type="ECO:0000313" key="2">
    <source>
        <dbReference type="EMBL" id="OHS94727.1"/>
    </source>
</evidence>
<dbReference type="Proteomes" id="UP000179807">
    <property type="component" value="Unassembled WGS sequence"/>
</dbReference>
<dbReference type="InterPro" id="IPR051291">
    <property type="entry name" value="CIMAP"/>
</dbReference>
<dbReference type="OrthoDB" id="445580at2759"/>
<dbReference type="AlphaFoldDB" id="A0A1J4J901"/>
<organism evidence="2 3">
    <name type="scientific">Tritrichomonas foetus</name>
    <dbReference type="NCBI Taxonomy" id="1144522"/>
    <lineage>
        <taxon>Eukaryota</taxon>
        <taxon>Metamonada</taxon>
        <taxon>Parabasalia</taxon>
        <taxon>Tritrichomonadida</taxon>
        <taxon>Tritrichomonadidae</taxon>
        <taxon>Tritrichomonas</taxon>
    </lineage>
</organism>
<proteinExistence type="predicted"/>
<comment type="caution">
    <text evidence="2">The sequence shown here is derived from an EMBL/GenBank/DDBJ whole genome shotgun (WGS) entry which is preliminary data.</text>
</comment>
<dbReference type="PANTHER" id="PTHR21580">
    <property type="entry name" value="SHIPPO-1-RELATED"/>
    <property type="match status" value="1"/>
</dbReference>
<accession>A0A1J4J901</accession>
<sequence>METSGKTFLTSTEEHLVAIKRRMAARPQTAVNLNRPTSSSLSVRRIDYYTPSISSFGKEAPKYTIPSSRRDLKPLMNNPGPGAYNPPIEPQMNLKMKSRFPMAQKAVEEPNLTMNIEFINRPVFPNNRASTIGSRTEQPFFYINDSPGPSYVPQSTLSVQAHKITNRINLTKIEDVPGPGKYEPKNPGVNKAPAYSVQGPKKRDEWMTIQKNPAPTDYSPKVKVTMKKEPQWTIGKKSRRSKRRKNPNPPKSRFIALENFVIPLGIEADAEEEKKYIDEHPAVRKIVQEIMELVRKERPDQPLDLIRKHFEQFKTPISSTARRKPYKIY</sequence>
<evidence type="ECO:0000313" key="3">
    <source>
        <dbReference type="Proteomes" id="UP000179807"/>
    </source>
</evidence>
<reference evidence="2" key="1">
    <citation type="submission" date="2016-10" db="EMBL/GenBank/DDBJ databases">
        <authorList>
            <person name="Benchimol M."/>
            <person name="Almeida L.G."/>
            <person name="Vasconcelos A.T."/>
            <person name="Perreira-Neves A."/>
            <person name="Rosa I.A."/>
            <person name="Tasca T."/>
            <person name="Bogo M.R."/>
            <person name="de Souza W."/>
        </authorList>
    </citation>
    <scope>NUCLEOTIDE SEQUENCE [LARGE SCALE GENOMIC DNA]</scope>
    <source>
        <strain evidence="2">K</strain>
    </source>
</reference>
<dbReference type="RefSeq" id="XP_068347864.1">
    <property type="nucleotide sequence ID" value="XM_068512431.1"/>
</dbReference>
<name>A0A1J4J901_9EUKA</name>
<dbReference type="InterPro" id="IPR010736">
    <property type="entry name" value="SHIPPO-rpt"/>
</dbReference>
<feature type="compositionally biased region" description="Basic residues" evidence="1">
    <location>
        <begin position="236"/>
        <end position="246"/>
    </location>
</feature>
<dbReference type="SUPFAM" id="SSF47391">
    <property type="entry name" value="Dimerization-anchoring domain of cAMP-dependent PK regulatory subunit"/>
    <property type="match status" value="1"/>
</dbReference>
<dbReference type="Pfam" id="PF07004">
    <property type="entry name" value="SHIPPO-rpt"/>
    <property type="match status" value="3"/>
</dbReference>
<dbReference type="GeneID" id="94847135"/>
<keyword evidence="3" id="KW-1185">Reference proteome</keyword>
<evidence type="ECO:0000256" key="1">
    <source>
        <dbReference type="SAM" id="MobiDB-lite"/>
    </source>
</evidence>
<feature type="region of interest" description="Disordered" evidence="1">
    <location>
        <begin position="175"/>
        <end position="252"/>
    </location>
</feature>
<dbReference type="PANTHER" id="PTHR21580:SF28">
    <property type="entry name" value="BOREALIN N-TERMINAL DOMAIN-CONTAINING PROTEIN-RELATED"/>
    <property type="match status" value="1"/>
</dbReference>
<protein>
    <submittedName>
        <fullName evidence="2">Uncharacterized protein</fullName>
    </submittedName>
</protein>
<dbReference type="VEuPathDB" id="TrichDB:TRFO_39076"/>
<gene>
    <name evidence="2" type="ORF">TRFO_39076</name>
</gene>
<dbReference type="EMBL" id="MLAK01001294">
    <property type="protein sequence ID" value="OHS94727.1"/>
    <property type="molecule type" value="Genomic_DNA"/>
</dbReference>